<comment type="caution">
    <text evidence="4">The sequence shown here is derived from an EMBL/GenBank/DDBJ whole genome shotgun (WGS) entry which is preliminary data.</text>
</comment>
<dbReference type="NCBIfam" id="NF041893">
    <property type="entry name" value="TraI_MobP_relax"/>
    <property type="match status" value="1"/>
</dbReference>
<dbReference type="InterPro" id="IPR005094">
    <property type="entry name" value="Endonuclease_MobA/VirD2"/>
</dbReference>
<dbReference type="InterPro" id="IPR054462">
    <property type="entry name" value="TraI_M"/>
</dbReference>
<protein>
    <recommendedName>
        <fullName evidence="6">Relaxase/mobilization nuclease-like protein</fullName>
    </recommendedName>
</protein>
<evidence type="ECO:0000259" key="2">
    <source>
        <dbReference type="Pfam" id="PF03432"/>
    </source>
</evidence>
<dbReference type="InterPro" id="IPR049751">
    <property type="entry name" value="TraI/MobA_relaxases"/>
</dbReference>
<dbReference type="EMBL" id="JACIGK010000074">
    <property type="protein sequence ID" value="MBB4268268.1"/>
    <property type="molecule type" value="Genomic_DNA"/>
</dbReference>
<evidence type="ECO:0008006" key="6">
    <source>
        <dbReference type="Google" id="ProtNLM"/>
    </source>
</evidence>
<feature type="compositionally biased region" description="Basic and acidic residues" evidence="1">
    <location>
        <begin position="273"/>
        <end position="289"/>
    </location>
</feature>
<sequence>MIAHRIAKRSDVADDYTRLAEYIAAAPEQGEKLDRLWIANCDAGETPADLAPALAEIEAVRQKKPAVADKTYHLVVSFRAEDRPGLTGAALKDMARTYAEALGFGAHQYVAGTHINTDHFHMHIAINKVHPETLKVHTPYRDFKTLEQTSRALEQRYGLIVDRGRADRDQAPPLSPAARDFEAATWEESFQRWLQGHRDAVLKTVADSRTWPDLHRDLLDRHGVRLKARGAGLVFTDRAGGQAMKASALDRACARAALERRLGPFQAATAERAAPDREPDKDGGKDRGQEPAQGPGYRRKPLLHAPGVPRLWRAFRKSRADTLARRTLRNWKHYLLAEAWRDPYAAALV</sequence>
<feature type="domain" description="MobA/VirD2-like nuclease" evidence="2">
    <location>
        <begin position="33"/>
        <end position="159"/>
    </location>
</feature>
<dbReference type="RefSeq" id="WP_184049129.1">
    <property type="nucleotide sequence ID" value="NZ_JACIGK010000074.1"/>
</dbReference>
<dbReference type="Proteomes" id="UP000554286">
    <property type="component" value="Unassembled WGS sequence"/>
</dbReference>
<keyword evidence="5" id="KW-1185">Reference proteome</keyword>
<evidence type="ECO:0000259" key="3">
    <source>
        <dbReference type="Pfam" id="PF22863"/>
    </source>
</evidence>
<dbReference type="Pfam" id="PF03432">
    <property type="entry name" value="Relaxase"/>
    <property type="match status" value="1"/>
</dbReference>
<feature type="non-terminal residue" evidence="4">
    <location>
        <position position="349"/>
    </location>
</feature>
<evidence type="ECO:0000313" key="4">
    <source>
        <dbReference type="EMBL" id="MBB4268268.1"/>
    </source>
</evidence>
<evidence type="ECO:0000256" key="1">
    <source>
        <dbReference type="SAM" id="MobiDB-lite"/>
    </source>
</evidence>
<dbReference type="AlphaFoldDB" id="A0A7W6RGS7"/>
<feature type="region of interest" description="Disordered" evidence="1">
    <location>
        <begin position="264"/>
        <end position="303"/>
    </location>
</feature>
<name>A0A7W6RGS7_9PROT</name>
<accession>A0A7W6RGS7</accession>
<dbReference type="Pfam" id="PF22863">
    <property type="entry name" value="TraI_middle"/>
    <property type="match status" value="1"/>
</dbReference>
<evidence type="ECO:0000313" key="5">
    <source>
        <dbReference type="Proteomes" id="UP000554286"/>
    </source>
</evidence>
<gene>
    <name evidence="4" type="ORF">GGD89_003932</name>
</gene>
<proteinExistence type="predicted"/>
<reference evidence="4 5" key="1">
    <citation type="submission" date="2020-08" db="EMBL/GenBank/DDBJ databases">
        <title>Genome sequencing of Purple Non-Sulfur Bacteria from various extreme environments.</title>
        <authorList>
            <person name="Mayer M."/>
        </authorList>
    </citation>
    <scope>NUCLEOTIDE SEQUENCE [LARGE SCALE GENOMIC DNA]</scope>
    <source>
        <strain evidence="4 5">JA131</strain>
    </source>
</reference>
<organism evidence="4 5">
    <name type="scientific">Roseospira visakhapatnamensis</name>
    <dbReference type="NCBI Taxonomy" id="390880"/>
    <lineage>
        <taxon>Bacteria</taxon>
        <taxon>Pseudomonadati</taxon>
        <taxon>Pseudomonadota</taxon>
        <taxon>Alphaproteobacteria</taxon>
        <taxon>Rhodospirillales</taxon>
        <taxon>Rhodospirillaceae</taxon>
        <taxon>Roseospira</taxon>
    </lineage>
</organism>
<feature type="domain" description="TraI-like middle" evidence="3">
    <location>
        <begin position="178"/>
        <end position="267"/>
    </location>
</feature>